<feature type="transmembrane region" description="Helical" evidence="6">
    <location>
        <begin position="208"/>
        <end position="230"/>
    </location>
</feature>
<feature type="transmembrane region" description="Helical" evidence="6">
    <location>
        <begin position="42"/>
        <end position="59"/>
    </location>
</feature>
<evidence type="ECO:0000313" key="8">
    <source>
        <dbReference type="Proteomes" id="UP000184275"/>
    </source>
</evidence>
<dbReference type="NCBIfam" id="TIGR00374">
    <property type="entry name" value="flippase-like domain"/>
    <property type="match status" value="1"/>
</dbReference>
<dbReference type="PANTHER" id="PTHR40277:SF1">
    <property type="entry name" value="BLL5419 PROTEIN"/>
    <property type="match status" value="1"/>
</dbReference>
<comment type="subcellular location">
    <subcellularLocation>
        <location evidence="1">Cell membrane</location>
        <topology evidence="1">Multi-pass membrane protein</topology>
    </subcellularLocation>
</comment>
<organism evidence="7 8">
    <name type="scientific">Fibrobacter intestinalis</name>
    <dbReference type="NCBI Taxonomy" id="28122"/>
    <lineage>
        <taxon>Bacteria</taxon>
        <taxon>Pseudomonadati</taxon>
        <taxon>Fibrobacterota</taxon>
        <taxon>Fibrobacteria</taxon>
        <taxon>Fibrobacterales</taxon>
        <taxon>Fibrobacteraceae</taxon>
        <taxon>Fibrobacter</taxon>
    </lineage>
</organism>
<dbReference type="Pfam" id="PF03706">
    <property type="entry name" value="LPG_synthase_TM"/>
    <property type="match status" value="1"/>
</dbReference>
<evidence type="ECO:0008006" key="9">
    <source>
        <dbReference type="Google" id="ProtNLM"/>
    </source>
</evidence>
<sequence length="317" mass="35425">MNQGAKKILKNAIKILITLGGLCYVFSKVPLNDALSLWTSKALLWLLLIFALTILFMAIQANRWRGLLLNEGRKIPFKSFYAYIALGYFFNNLLPSNFGGDAVKTIAFGRRFGKMANSVAAIIVSRIMGLLAMFFSFFIALPFVAVEYNIPMTYVAVVCILALIALLVIFLGLFSDKIKLPAPLTTKFPFLLKLQDAFCLYRKYKKEFFLSGLDSIWLQAITIIIHWAYFKAMGVDVNFAVITVFTTIMVTFTMLPISINGIGIRENVQISLYTGLLSIPADIVLASTLFSYMPLLFQTIQGAIAFAIIKEKNPSPK</sequence>
<name>A0A1M6QKS4_9BACT</name>
<feature type="transmembrane region" description="Helical" evidence="6">
    <location>
        <begin position="283"/>
        <end position="309"/>
    </location>
</feature>
<evidence type="ECO:0000256" key="2">
    <source>
        <dbReference type="ARBA" id="ARBA00022475"/>
    </source>
</evidence>
<reference evidence="8" key="1">
    <citation type="submission" date="2016-11" db="EMBL/GenBank/DDBJ databases">
        <authorList>
            <person name="Varghese N."/>
            <person name="Submissions S."/>
        </authorList>
    </citation>
    <scope>NUCLEOTIDE SEQUENCE [LARGE SCALE GENOMIC DNA]</scope>
    <source>
        <strain evidence="8">UWOS</strain>
    </source>
</reference>
<dbReference type="RefSeq" id="WP_073302183.1">
    <property type="nucleotide sequence ID" value="NZ_FRAW01000002.1"/>
</dbReference>
<feature type="transmembrane region" description="Helical" evidence="6">
    <location>
        <begin position="80"/>
        <end position="98"/>
    </location>
</feature>
<keyword evidence="4 6" id="KW-1133">Transmembrane helix</keyword>
<feature type="transmembrane region" description="Helical" evidence="6">
    <location>
        <begin position="237"/>
        <end position="263"/>
    </location>
</feature>
<protein>
    <recommendedName>
        <fullName evidence="9">Lysylphosphatidylglycerol synthase TM region</fullName>
    </recommendedName>
</protein>
<evidence type="ECO:0000313" key="7">
    <source>
        <dbReference type="EMBL" id="SHK20851.1"/>
    </source>
</evidence>
<keyword evidence="5 6" id="KW-0472">Membrane</keyword>
<evidence type="ECO:0000256" key="6">
    <source>
        <dbReference type="SAM" id="Phobius"/>
    </source>
</evidence>
<evidence type="ECO:0000256" key="3">
    <source>
        <dbReference type="ARBA" id="ARBA00022692"/>
    </source>
</evidence>
<feature type="transmembrane region" description="Helical" evidence="6">
    <location>
        <begin position="118"/>
        <end position="141"/>
    </location>
</feature>
<keyword evidence="2" id="KW-1003">Cell membrane</keyword>
<dbReference type="EMBL" id="FRAW01000002">
    <property type="protein sequence ID" value="SHK20851.1"/>
    <property type="molecule type" value="Genomic_DNA"/>
</dbReference>
<evidence type="ECO:0000256" key="1">
    <source>
        <dbReference type="ARBA" id="ARBA00004651"/>
    </source>
</evidence>
<accession>A0A1M6QKS4</accession>
<evidence type="ECO:0000256" key="5">
    <source>
        <dbReference type="ARBA" id="ARBA00023136"/>
    </source>
</evidence>
<dbReference type="GO" id="GO:0005886">
    <property type="term" value="C:plasma membrane"/>
    <property type="evidence" value="ECO:0007669"/>
    <property type="project" value="UniProtKB-SubCell"/>
</dbReference>
<evidence type="ECO:0000256" key="4">
    <source>
        <dbReference type="ARBA" id="ARBA00022989"/>
    </source>
</evidence>
<keyword evidence="3 6" id="KW-0812">Transmembrane</keyword>
<dbReference type="Proteomes" id="UP000184275">
    <property type="component" value="Unassembled WGS sequence"/>
</dbReference>
<dbReference type="InterPro" id="IPR022791">
    <property type="entry name" value="L-PG_synthase/AglD"/>
</dbReference>
<dbReference type="AlphaFoldDB" id="A0A1M6QKS4"/>
<gene>
    <name evidence="7" type="ORF">SAMN05720469_102142</name>
</gene>
<proteinExistence type="predicted"/>
<keyword evidence="8" id="KW-1185">Reference proteome</keyword>
<dbReference type="PANTHER" id="PTHR40277">
    <property type="entry name" value="BLL5419 PROTEIN"/>
    <property type="match status" value="1"/>
</dbReference>
<feature type="transmembrane region" description="Helical" evidence="6">
    <location>
        <begin position="153"/>
        <end position="174"/>
    </location>
</feature>